<gene>
    <name evidence="3" type="ORF">MUN86_06490</name>
</gene>
<feature type="domain" description="Copper-binding protein MbnP-like" evidence="2">
    <location>
        <begin position="37"/>
        <end position="226"/>
    </location>
</feature>
<proteinExistence type="predicted"/>
<dbReference type="Proteomes" id="UP000830401">
    <property type="component" value="Chromosome"/>
</dbReference>
<sequence length="257" mass="28345">MKVAPHPLFWLFFLALSAVFTGCKEDTDSPDPDVKKGKVALEFENVVGDSPLELNSVTPYSTPSNEDFKVTIFRYYISNIKLKRADGTEFIQPNSYYLLDQAREASLKFTIPDVPVGNYNSLTFTLGVDTTRNTGGAQTGALAISDMFWTWDTGYIFTKMEGSSTQAPNKALVFHIGGNSNRKVVSPAMNNRVIQVRESRTPGVHVRADVLRMFTGPEIILFSKTNNVMGGDDAVRVAKNQAAGMFTVSAVDTEYTE</sequence>
<keyword evidence="4" id="KW-1185">Reference proteome</keyword>
<evidence type="ECO:0000313" key="4">
    <source>
        <dbReference type="Proteomes" id="UP000830401"/>
    </source>
</evidence>
<feature type="signal peptide" evidence="1">
    <location>
        <begin position="1"/>
        <end position="17"/>
    </location>
</feature>
<reference evidence="3" key="1">
    <citation type="submission" date="2022-04" db="EMBL/GenBank/DDBJ databases">
        <title>Hymenobacter sp. isolated from the air.</title>
        <authorList>
            <person name="Won M."/>
            <person name="Lee C.-M."/>
            <person name="Woen H.-Y."/>
            <person name="Kwon S.-W."/>
        </authorList>
    </citation>
    <scope>NUCLEOTIDE SEQUENCE</scope>
    <source>
        <strain evidence="3">5420S-77</strain>
    </source>
</reference>
<feature type="chain" id="PRO_5045267572" description="Copper-binding protein MbnP-like domain-containing protein" evidence="1">
    <location>
        <begin position="18"/>
        <end position="257"/>
    </location>
</feature>
<name>A0ABY4GAB9_9BACT</name>
<organism evidence="3 4">
    <name type="scientific">Hymenobacter volaticus</name>
    <dbReference type="NCBI Taxonomy" id="2932254"/>
    <lineage>
        <taxon>Bacteria</taxon>
        <taxon>Pseudomonadati</taxon>
        <taxon>Bacteroidota</taxon>
        <taxon>Cytophagia</taxon>
        <taxon>Cytophagales</taxon>
        <taxon>Hymenobacteraceae</taxon>
        <taxon>Hymenobacter</taxon>
    </lineage>
</organism>
<dbReference type="EMBL" id="CP095061">
    <property type="protein sequence ID" value="UOQ67519.1"/>
    <property type="molecule type" value="Genomic_DNA"/>
</dbReference>
<dbReference type="InterPro" id="IPR046863">
    <property type="entry name" value="MbnP-like_dom"/>
</dbReference>
<evidence type="ECO:0000313" key="3">
    <source>
        <dbReference type="EMBL" id="UOQ67519.1"/>
    </source>
</evidence>
<evidence type="ECO:0000256" key="1">
    <source>
        <dbReference type="SAM" id="SignalP"/>
    </source>
</evidence>
<dbReference type="RefSeq" id="WP_245123176.1">
    <property type="nucleotide sequence ID" value="NZ_CP095061.1"/>
</dbReference>
<evidence type="ECO:0000259" key="2">
    <source>
        <dbReference type="Pfam" id="PF20243"/>
    </source>
</evidence>
<protein>
    <recommendedName>
        <fullName evidence="2">Copper-binding protein MbnP-like domain-containing protein</fullName>
    </recommendedName>
</protein>
<accession>A0ABY4GAB9</accession>
<dbReference type="Pfam" id="PF20243">
    <property type="entry name" value="MbnP"/>
    <property type="match status" value="1"/>
</dbReference>
<dbReference type="PROSITE" id="PS51257">
    <property type="entry name" value="PROKAR_LIPOPROTEIN"/>
    <property type="match status" value="1"/>
</dbReference>
<keyword evidence="1" id="KW-0732">Signal</keyword>